<feature type="compositionally biased region" description="Polar residues" evidence="1">
    <location>
        <begin position="65"/>
        <end position="76"/>
    </location>
</feature>
<feature type="region of interest" description="Disordered" evidence="1">
    <location>
        <begin position="342"/>
        <end position="401"/>
    </location>
</feature>
<feature type="compositionally biased region" description="Basic and acidic residues" evidence="1">
    <location>
        <begin position="219"/>
        <end position="233"/>
    </location>
</feature>
<feature type="compositionally biased region" description="Low complexity" evidence="1">
    <location>
        <begin position="953"/>
        <end position="964"/>
    </location>
</feature>
<feature type="compositionally biased region" description="Basic and acidic residues" evidence="1">
    <location>
        <begin position="295"/>
        <end position="305"/>
    </location>
</feature>
<feature type="compositionally biased region" description="Basic and acidic residues" evidence="1">
    <location>
        <begin position="499"/>
        <end position="512"/>
    </location>
</feature>
<dbReference type="OMA" id="ENSHAWG"/>
<evidence type="ECO:0000256" key="1">
    <source>
        <dbReference type="SAM" id="MobiDB-lite"/>
    </source>
</evidence>
<feature type="compositionally biased region" description="Gly residues" evidence="1">
    <location>
        <begin position="913"/>
        <end position="923"/>
    </location>
</feature>
<sequence length="1250" mass="134314">EPARSKKHGRRSSSLQEASAKAQSMESEVMDAATGQGVRLDLSPKERQALYLVRRSRRARHRARNSPTGTGSTFRESLSPDALENNSKVWGGSRGDASIGGRVWGREGAPLQEKDLHREGGSGALWGGPNRHAQRRPSAQGRGEGEADERLRADENVGHDTFSESLCSPATLQKLQDHSRLKWGAQSRELHSNGVGVHGSGQEGRQGGVNGQDSPAWRQDTDSEQWGRVERAATGKRAGQYEDWQYDPRRMALAQGRENGAVLREHEDASPGVSPNNVLQWDRASQSSHVHWHPSHHEASCRGDDSGGETPCPFCAQACCTEEANSLRCHDATCHADGYHPPSRENSHAWGGSTYPPPTPHPRQRAEVHSPNSRHASPKRAAISKQHSHEALGHSRLGRDPSAYLNTRFTEQGGTAMPFVEGAWQGGPNTPLFGCPSSPLQTLPPRFSQPPSPCFNHESRQGAHSDSCRDPPRAPHGQLNPPQYRMADGSGAHGPHVSGSDELRRESEDRTECLGLSSRPLSRTYTAHCLWDVPPGLAANLAATYPPKSAPFTPYESGSPARDRFVRPLHRFPDLMPLGGVSSPLQEPPLISPAVHTSNGQAASHDLTPGRDPGWAGVADMDASRGDLPALYPLFNQREAPFHTVTQERGVKTFASASDARSGPSLIGVLRTYYGTRTEVRPPEGARKLAATYPGNLHPGNLQSAPDVSPKGTGDSSQSPPLTERRASVPGNVSVVLSRSGGGSSHVALRPPSTPRLNPSPRTRSLLRSSTAGESQNEGATGRHSGGAEGAEIRAGEGVGRFQEKGEESKGSSGGGPRKERDRERFQRADAENERERSAPEGANPQVTPGDGTTPDQSGSGAEECSPALERLVYSWLDGIASRLSDVESDRAVTSSGASDGFPHLRGPVRKGSVGGGLPGGSAPGKTGPQEIAGGVKQHSSQHNLQPGTSQHSGRSSPLSVRSSGTDRKGSSGSSRDFQSTGRSHGAPHADAGPCVEAAAVPQNTGGTPAESQRNERNFTTAVPSTNTTSSEKFRYEAEVQRDHATLQDWVTFAHDQQKFQVLQAQGKGDGGNERGDKKRFSSGEANGGISATAEFEFLKPHRRTSPLSRSHPGSNCSTPTLTKPLHSEANRLPVGASEAERTPPAQNGNYRSGRLQRNERQVVSNDEQAESLERPQSADAEGRQEEQGEPRRGFPERLLKMQRCQICCEEIGDRDAVYAPPGCWHFCHFECVGHLLLDKPMSCAYCTQL</sequence>
<protein>
    <recommendedName>
        <fullName evidence="4">RING-type domain-containing protein</fullName>
    </recommendedName>
</protein>
<feature type="compositionally biased region" description="Polar residues" evidence="1">
    <location>
        <begin position="1106"/>
        <end position="1122"/>
    </location>
</feature>
<feature type="region of interest" description="Disordered" evidence="1">
    <location>
        <begin position="1"/>
        <end position="41"/>
    </location>
</feature>
<evidence type="ECO:0000313" key="2">
    <source>
        <dbReference type="EMBL" id="GAQ89575.1"/>
    </source>
</evidence>
<feature type="compositionally biased region" description="Polar residues" evidence="1">
    <location>
        <begin position="12"/>
        <end position="26"/>
    </location>
</feature>
<feature type="region of interest" description="Disordered" evidence="1">
    <location>
        <begin position="53"/>
        <end position="80"/>
    </location>
</feature>
<feature type="region of interest" description="Disordered" evidence="1">
    <location>
        <begin position="284"/>
        <end position="307"/>
    </location>
</feature>
<feature type="compositionally biased region" description="Basic and acidic residues" evidence="1">
    <location>
        <begin position="457"/>
        <end position="473"/>
    </location>
</feature>
<gene>
    <name evidence="2" type="ORF">KFL_005380010</name>
</gene>
<organism evidence="2 3">
    <name type="scientific">Klebsormidium nitens</name>
    <name type="common">Green alga</name>
    <name type="synonym">Ulothrix nitens</name>
    <dbReference type="NCBI Taxonomy" id="105231"/>
    <lineage>
        <taxon>Eukaryota</taxon>
        <taxon>Viridiplantae</taxon>
        <taxon>Streptophyta</taxon>
        <taxon>Klebsormidiophyceae</taxon>
        <taxon>Klebsormidiales</taxon>
        <taxon>Klebsormidiaceae</taxon>
        <taxon>Klebsormidium</taxon>
    </lineage>
</organism>
<feature type="compositionally biased region" description="Basic and acidic residues" evidence="1">
    <location>
        <begin position="817"/>
        <end position="839"/>
    </location>
</feature>
<proteinExistence type="predicted"/>
<feature type="compositionally biased region" description="Basic residues" evidence="1">
    <location>
        <begin position="54"/>
        <end position="64"/>
    </location>
</feature>
<feature type="region of interest" description="Disordered" evidence="1">
    <location>
        <begin position="191"/>
        <end position="234"/>
    </location>
</feature>
<keyword evidence="3" id="KW-1185">Reference proteome</keyword>
<dbReference type="Gene3D" id="3.30.40.10">
    <property type="entry name" value="Zinc/RING finger domain, C3HC4 (zinc finger)"/>
    <property type="match status" value="1"/>
</dbReference>
<accession>A0A1Y1IFB6</accession>
<feature type="region of interest" description="Disordered" evidence="1">
    <location>
        <begin position="690"/>
        <end position="866"/>
    </location>
</feature>
<feature type="compositionally biased region" description="Polar residues" evidence="1">
    <location>
        <begin position="938"/>
        <end position="952"/>
    </location>
</feature>
<dbReference type="Proteomes" id="UP000054558">
    <property type="component" value="Unassembled WGS sequence"/>
</dbReference>
<reference evidence="2 3" key="1">
    <citation type="journal article" date="2014" name="Nat. Commun.">
        <title>Klebsormidium flaccidum genome reveals primary factors for plant terrestrial adaptation.</title>
        <authorList>
            <person name="Hori K."/>
            <person name="Maruyama F."/>
            <person name="Fujisawa T."/>
            <person name="Togashi T."/>
            <person name="Yamamoto N."/>
            <person name="Seo M."/>
            <person name="Sato S."/>
            <person name="Yamada T."/>
            <person name="Mori H."/>
            <person name="Tajima N."/>
            <person name="Moriyama T."/>
            <person name="Ikeuchi M."/>
            <person name="Watanabe M."/>
            <person name="Wada H."/>
            <person name="Kobayashi K."/>
            <person name="Saito M."/>
            <person name="Masuda T."/>
            <person name="Sasaki-Sekimoto Y."/>
            <person name="Mashiguchi K."/>
            <person name="Awai K."/>
            <person name="Shimojima M."/>
            <person name="Masuda S."/>
            <person name="Iwai M."/>
            <person name="Nobusawa T."/>
            <person name="Narise T."/>
            <person name="Kondo S."/>
            <person name="Saito H."/>
            <person name="Sato R."/>
            <person name="Murakawa M."/>
            <person name="Ihara Y."/>
            <person name="Oshima-Yamada Y."/>
            <person name="Ohtaka K."/>
            <person name="Satoh M."/>
            <person name="Sonobe K."/>
            <person name="Ishii M."/>
            <person name="Ohtani R."/>
            <person name="Kanamori-Sato M."/>
            <person name="Honoki R."/>
            <person name="Miyazaki D."/>
            <person name="Mochizuki H."/>
            <person name="Umetsu J."/>
            <person name="Higashi K."/>
            <person name="Shibata D."/>
            <person name="Kamiya Y."/>
            <person name="Sato N."/>
            <person name="Nakamura Y."/>
            <person name="Tabata S."/>
            <person name="Ida S."/>
            <person name="Kurokawa K."/>
            <person name="Ohta H."/>
        </authorList>
    </citation>
    <scope>NUCLEOTIDE SEQUENCE [LARGE SCALE GENOMIC DNA]</scope>
    <source>
        <strain evidence="2 3">NIES-2285</strain>
    </source>
</reference>
<evidence type="ECO:0000313" key="3">
    <source>
        <dbReference type="Proteomes" id="UP000054558"/>
    </source>
</evidence>
<feature type="region of interest" description="Disordered" evidence="1">
    <location>
        <begin position="887"/>
        <end position="1032"/>
    </location>
</feature>
<feature type="compositionally biased region" description="Basic residues" evidence="1">
    <location>
        <begin position="1"/>
        <end position="11"/>
    </location>
</feature>
<feature type="region of interest" description="Disordered" evidence="1">
    <location>
        <begin position="1063"/>
        <end position="1195"/>
    </location>
</feature>
<dbReference type="SUPFAM" id="SSF57850">
    <property type="entry name" value="RING/U-box"/>
    <property type="match status" value="1"/>
</dbReference>
<feature type="compositionally biased region" description="Gly residues" evidence="1">
    <location>
        <begin position="196"/>
        <end position="210"/>
    </location>
</feature>
<dbReference type="AlphaFoldDB" id="A0A1Y1IFB6"/>
<name>A0A1Y1IFB6_KLENI</name>
<feature type="region of interest" description="Disordered" evidence="1">
    <location>
        <begin position="112"/>
        <end position="148"/>
    </location>
</feature>
<dbReference type="EMBL" id="DF237487">
    <property type="protein sequence ID" value="GAQ89575.1"/>
    <property type="molecule type" value="Genomic_DNA"/>
</dbReference>
<evidence type="ECO:0008006" key="4">
    <source>
        <dbReference type="Google" id="ProtNLM"/>
    </source>
</evidence>
<feature type="compositionally biased region" description="Polar residues" evidence="1">
    <location>
        <begin position="1002"/>
        <end position="1031"/>
    </location>
</feature>
<feature type="compositionally biased region" description="Low complexity" evidence="1">
    <location>
        <begin position="731"/>
        <end position="771"/>
    </location>
</feature>
<feature type="compositionally biased region" description="Basic and acidic residues" evidence="1">
    <location>
        <begin position="1181"/>
        <end position="1195"/>
    </location>
</feature>
<feature type="compositionally biased region" description="Polar residues" evidence="1">
    <location>
        <begin position="971"/>
        <end position="983"/>
    </location>
</feature>
<feature type="compositionally biased region" description="Basic and acidic residues" evidence="1">
    <location>
        <begin position="387"/>
        <end position="399"/>
    </location>
</feature>
<feature type="non-terminal residue" evidence="2">
    <location>
        <position position="1"/>
    </location>
</feature>
<feature type="region of interest" description="Disordered" evidence="1">
    <location>
        <begin position="85"/>
        <end position="104"/>
    </location>
</feature>
<feature type="region of interest" description="Disordered" evidence="1">
    <location>
        <begin position="430"/>
        <end position="513"/>
    </location>
</feature>
<dbReference type="InterPro" id="IPR013083">
    <property type="entry name" value="Znf_RING/FYVE/PHD"/>
</dbReference>
<feature type="compositionally biased region" description="Basic and acidic residues" evidence="1">
    <location>
        <begin position="1071"/>
        <end position="1082"/>
    </location>
</feature>